<dbReference type="EMBL" id="JBHSPB010000005">
    <property type="protein sequence ID" value="MFC5720699.1"/>
    <property type="molecule type" value="Genomic_DNA"/>
</dbReference>
<gene>
    <name evidence="2" type="ORF">ACFP1Z_11045</name>
</gene>
<dbReference type="Proteomes" id="UP001596083">
    <property type="component" value="Unassembled WGS sequence"/>
</dbReference>
<dbReference type="Pfam" id="PF00805">
    <property type="entry name" value="Pentapeptide"/>
    <property type="match status" value="1"/>
</dbReference>
<proteinExistence type="predicted"/>
<evidence type="ECO:0000256" key="1">
    <source>
        <dbReference type="ARBA" id="ARBA00022737"/>
    </source>
</evidence>
<evidence type="ECO:0000313" key="3">
    <source>
        <dbReference type="Proteomes" id="UP001596083"/>
    </source>
</evidence>
<name>A0ABW0Z156_9ACTN</name>
<dbReference type="RefSeq" id="WP_390315859.1">
    <property type="nucleotide sequence ID" value="NZ_JBHSPB010000005.1"/>
</dbReference>
<keyword evidence="3" id="KW-1185">Reference proteome</keyword>
<dbReference type="PANTHER" id="PTHR47485">
    <property type="entry name" value="THYLAKOID LUMENAL 17.4 KDA PROTEIN, CHLOROPLASTIC"/>
    <property type="match status" value="1"/>
</dbReference>
<accession>A0ABW0Z156</accession>
<dbReference type="Gene3D" id="2.160.20.80">
    <property type="entry name" value="E3 ubiquitin-protein ligase SopA"/>
    <property type="match status" value="1"/>
</dbReference>
<organism evidence="2 3">
    <name type="scientific">Streptomyces gamaensis</name>
    <dbReference type="NCBI Taxonomy" id="1763542"/>
    <lineage>
        <taxon>Bacteria</taxon>
        <taxon>Bacillati</taxon>
        <taxon>Actinomycetota</taxon>
        <taxon>Actinomycetes</taxon>
        <taxon>Kitasatosporales</taxon>
        <taxon>Streptomycetaceae</taxon>
        <taxon>Streptomyces</taxon>
    </lineage>
</organism>
<dbReference type="SUPFAM" id="SSF141571">
    <property type="entry name" value="Pentapeptide repeat-like"/>
    <property type="match status" value="1"/>
</dbReference>
<dbReference type="InterPro" id="IPR001646">
    <property type="entry name" value="5peptide_repeat"/>
</dbReference>
<reference evidence="3" key="1">
    <citation type="journal article" date="2019" name="Int. J. Syst. Evol. Microbiol.">
        <title>The Global Catalogue of Microorganisms (GCM) 10K type strain sequencing project: providing services to taxonomists for standard genome sequencing and annotation.</title>
        <authorList>
            <consortium name="The Broad Institute Genomics Platform"/>
            <consortium name="The Broad Institute Genome Sequencing Center for Infectious Disease"/>
            <person name="Wu L."/>
            <person name="Ma J."/>
        </authorList>
    </citation>
    <scope>NUCLEOTIDE SEQUENCE [LARGE SCALE GENOMIC DNA]</scope>
    <source>
        <strain evidence="3">CGMCC 4.7304</strain>
    </source>
</reference>
<evidence type="ECO:0000313" key="2">
    <source>
        <dbReference type="EMBL" id="MFC5720699.1"/>
    </source>
</evidence>
<keyword evidence="1" id="KW-0677">Repeat</keyword>
<sequence>MASKTNGIRRARLPEVRLPPLRPYPGGGLAVDADYDGLEFTDLDLSGQNGRGAYFLDCALARCALDETSLRRARFADCRLTGVRGVGTDLAEASLRDVEVLDARFGGLQLSAAALERVVVRGGKIDFLNLRQAGLRDVVFEECVLVEPDFSGAVLERVAFRDCVLRRAELSGARLTDVDLRAAAELDIARGIDRLSGAVISPSQLLDLAPAFAAQLGVRVEAETEGG</sequence>
<comment type="caution">
    <text evidence="2">The sequence shown here is derived from an EMBL/GenBank/DDBJ whole genome shotgun (WGS) entry which is preliminary data.</text>
</comment>
<dbReference type="PANTHER" id="PTHR47485:SF1">
    <property type="entry name" value="THYLAKOID LUMENAL 17.4 KDA PROTEIN, CHLOROPLASTIC"/>
    <property type="match status" value="1"/>
</dbReference>
<protein>
    <submittedName>
        <fullName evidence="2">Pentapeptide repeat-containing protein</fullName>
    </submittedName>
</protein>
<dbReference type="Pfam" id="PF13599">
    <property type="entry name" value="Pentapeptide_4"/>
    <property type="match status" value="1"/>
</dbReference>